<dbReference type="SUPFAM" id="SSF52540">
    <property type="entry name" value="P-loop containing nucleoside triphosphate hydrolases"/>
    <property type="match status" value="1"/>
</dbReference>
<dbReference type="AlphaFoldDB" id="A0A9Q9BS39"/>
<dbReference type="Gene3D" id="3.40.50.300">
    <property type="entry name" value="P-loop containing nucleotide triphosphate hydrolases"/>
    <property type="match status" value="1"/>
</dbReference>
<protein>
    <submittedName>
        <fullName evidence="3">Primosomal protein DnaI</fullName>
    </submittedName>
</protein>
<feature type="domain" description="AAA+ ATPase" evidence="1">
    <location>
        <begin position="156"/>
        <end position="284"/>
    </location>
</feature>
<dbReference type="RefSeq" id="WP_149458386.1">
    <property type="nucleotide sequence ID" value="NZ_CP073809.1"/>
</dbReference>
<dbReference type="Pfam" id="PF07319">
    <property type="entry name" value="DnaI_N"/>
    <property type="match status" value="1"/>
</dbReference>
<evidence type="ECO:0000313" key="2">
    <source>
        <dbReference type="EMBL" id="KAA1039917.1"/>
    </source>
</evidence>
<dbReference type="Pfam" id="PF00308">
    <property type="entry name" value="Bac_DnaA"/>
    <property type="match status" value="1"/>
</dbReference>
<dbReference type="PANTHER" id="PTHR30050:SF8">
    <property type="entry name" value="PRIMOSOMAL PROTEIN DNAI"/>
    <property type="match status" value="1"/>
</dbReference>
<evidence type="ECO:0000313" key="5">
    <source>
        <dbReference type="Proteomes" id="UP001057381"/>
    </source>
</evidence>
<dbReference type="SMART" id="SM00382">
    <property type="entry name" value="AAA"/>
    <property type="match status" value="1"/>
</dbReference>
<dbReference type="EMBL" id="CP073809">
    <property type="protein sequence ID" value="UTH13134.1"/>
    <property type="molecule type" value="Genomic_DNA"/>
</dbReference>
<evidence type="ECO:0000313" key="4">
    <source>
        <dbReference type="Proteomes" id="UP000295735"/>
    </source>
</evidence>
<reference evidence="2 4" key="1">
    <citation type="submission" date="2019-09" db="EMBL/GenBank/DDBJ databases">
        <authorList>
            <person name="Mazhar S."/>
            <person name="Altermann E."/>
            <person name="Hill C."/>
            <person name="Mcauliffe O."/>
        </authorList>
    </citation>
    <scope>NUCLEOTIDE SEQUENCE [LARGE SCALE GENOMIC DNA]</scope>
    <source>
        <strain evidence="2 4">ATCC 51831</strain>
    </source>
</reference>
<dbReference type="Proteomes" id="UP001057381">
    <property type="component" value="Chromosome"/>
</dbReference>
<dbReference type="InterPro" id="IPR013317">
    <property type="entry name" value="DnaA_dom"/>
</dbReference>
<dbReference type="InterPro" id="IPR003593">
    <property type="entry name" value="AAA+_ATPase"/>
</dbReference>
<dbReference type="InterPro" id="IPR009928">
    <property type="entry name" value="DnaI_N"/>
</dbReference>
<reference evidence="3" key="2">
    <citation type="submission" date="2021-04" db="EMBL/GenBank/DDBJ databases">
        <title>Complete Genome Sequences of Macrococcus spp. from dog and cattle.</title>
        <authorList>
            <person name="Schwendener S."/>
            <person name="Perreten V."/>
        </authorList>
    </citation>
    <scope>NUCLEOTIDE SEQUENCE</scope>
    <source>
        <strain evidence="3">Epi0143-OL</strain>
    </source>
</reference>
<accession>A0A9Q9BS39</accession>
<dbReference type="KEGG" id="mequ:KFV11_07610"/>
<dbReference type="InterPro" id="IPR027417">
    <property type="entry name" value="P-loop_NTPase"/>
</dbReference>
<evidence type="ECO:0000313" key="3">
    <source>
        <dbReference type="EMBL" id="UTH13134.1"/>
    </source>
</evidence>
<dbReference type="Proteomes" id="UP000295735">
    <property type="component" value="Unassembled WGS sequence"/>
</dbReference>
<sequence>MKPFSAFLRDNPGIEARIAKVKEETLNHAEIRAFLMEHPDVTDEMIDKDLSILQEYKDQSKMCDRCESYGTCINFVKGHTPVLYVEDKRIRIAYTPCPNKKVHEEEVKMKEYVTAMHVPYEILNAKINAVDLETTERLNIVRQAMQICNDIAAGRPAKGMYIHGSFGTGKSFILGAIANQLKEKHVYTTIFYVPEFIRELKSGFSDNTFEQKLDRVRKSPVLMLDDIGAEDLTPWVRDEVLGPLLHHRMMNQLPTFFSSNFNLDELEHHFSNTRNGVEQTKALRMMERIHALSDPYQLSGKNYRRS</sequence>
<keyword evidence="4" id="KW-1185">Reference proteome</keyword>
<dbReference type="PANTHER" id="PTHR30050">
    <property type="entry name" value="CHROMOSOMAL REPLICATION INITIATOR PROTEIN DNAA"/>
    <property type="match status" value="1"/>
</dbReference>
<dbReference type="CDD" id="cd00009">
    <property type="entry name" value="AAA"/>
    <property type="match status" value="1"/>
</dbReference>
<organism evidence="3 5">
    <name type="scientific">Macrococcus equipercicus</name>
    <dbReference type="NCBI Taxonomy" id="69967"/>
    <lineage>
        <taxon>Bacteria</taxon>
        <taxon>Bacillati</taxon>
        <taxon>Bacillota</taxon>
        <taxon>Bacilli</taxon>
        <taxon>Bacillales</taxon>
        <taxon>Staphylococcaceae</taxon>
        <taxon>Macrococcus</taxon>
    </lineage>
</organism>
<dbReference type="OrthoDB" id="61127at2"/>
<proteinExistence type="predicted"/>
<dbReference type="EMBL" id="SCWC02000002">
    <property type="protein sequence ID" value="KAA1039917.1"/>
    <property type="molecule type" value="Genomic_DNA"/>
</dbReference>
<dbReference type="NCBIfam" id="NF006505">
    <property type="entry name" value="PRK08939.1"/>
    <property type="match status" value="1"/>
</dbReference>
<gene>
    <name evidence="3" type="primary">dnaI</name>
    <name evidence="2" type="ORF">ERX35_002710</name>
    <name evidence="3" type="ORF">KFV11_07610</name>
</gene>
<name>A0A9Q9BS39_9STAP</name>
<evidence type="ECO:0000259" key="1">
    <source>
        <dbReference type="SMART" id="SM00382"/>
    </source>
</evidence>
<dbReference type="GO" id="GO:0006260">
    <property type="term" value="P:DNA replication"/>
    <property type="evidence" value="ECO:0007669"/>
    <property type="project" value="TreeGrafter"/>
</dbReference>